<keyword evidence="5 7" id="KW-1133">Transmembrane helix</keyword>
<sequence length="175" mass="18837">MDMFYQGAEGIFRTVAMALMAYTAVVAMIRVSGKRTLAKLNAFDLIVTVALGSTLASTILTQSVPLVEGAAAFATLIGLQWIVAWTSLRSKTIARAVRSEPRLLMRSGEILHDALREERITVNELMAVIRSSAAGAPEKVAALILEANGTFSIVARDGPDDARAYAEENVQRPTD</sequence>
<dbReference type="InterPro" id="IPR048454">
    <property type="entry name" value="YetF_N"/>
</dbReference>
<proteinExistence type="inferred from homology"/>
<keyword evidence="3" id="KW-1003">Cell membrane</keyword>
<feature type="transmembrane region" description="Helical" evidence="7">
    <location>
        <begin position="12"/>
        <end position="31"/>
    </location>
</feature>
<evidence type="ECO:0000256" key="2">
    <source>
        <dbReference type="ARBA" id="ARBA00006448"/>
    </source>
</evidence>
<accession>A0A4V3BAP3</accession>
<feature type="transmembrane region" description="Helical" evidence="7">
    <location>
        <begin position="70"/>
        <end position="88"/>
    </location>
</feature>
<evidence type="ECO:0000259" key="9">
    <source>
        <dbReference type="Pfam" id="PF20730"/>
    </source>
</evidence>
<dbReference type="OrthoDB" id="9793799at2"/>
<evidence type="ECO:0000313" key="11">
    <source>
        <dbReference type="Proteomes" id="UP000295701"/>
    </source>
</evidence>
<evidence type="ECO:0000256" key="4">
    <source>
        <dbReference type="ARBA" id="ARBA00022692"/>
    </source>
</evidence>
<dbReference type="PANTHER" id="PTHR34582">
    <property type="entry name" value="UPF0702 TRANSMEMBRANE PROTEIN YCAP"/>
    <property type="match status" value="1"/>
</dbReference>
<organism evidence="10 11">
    <name type="scientific">Palleronia sediminis</name>
    <dbReference type="NCBI Taxonomy" id="2547833"/>
    <lineage>
        <taxon>Bacteria</taxon>
        <taxon>Pseudomonadati</taxon>
        <taxon>Pseudomonadota</taxon>
        <taxon>Alphaproteobacteria</taxon>
        <taxon>Rhodobacterales</taxon>
        <taxon>Roseobacteraceae</taxon>
        <taxon>Palleronia</taxon>
    </lineage>
</organism>
<dbReference type="InterPro" id="IPR023090">
    <property type="entry name" value="UPF0702_alpha/beta_dom_sf"/>
</dbReference>
<comment type="caution">
    <text evidence="10">The sequence shown here is derived from an EMBL/GenBank/DDBJ whole genome shotgun (WGS) entry which is preliminary data.</text>
</comment>
<evidence type="ECO:0000256" key="1">
    <source>
        <dbReference type="ARBA" id="ARBA00004651"/>
    </source>
</evidence>
<dbReference type="InterPro" id="IPR007353">
    <property type="entry name" value="DUF421"/>
</dbReference>
<keyword evidence="6 7" id="KW-0472">Membrane</keyword>
<evidence type="ECO:0000256" key="6">
    <source>
        <dbReference type="ARBA" id="ARBA00023136"/>
    </source>
</evidence>
<evidence type="ECO:0000259" key="8">
    <source>
        <dbReference type="Pfam" id="PF04239"/>
    </source>
</evidence>
<dbReference type="EMBL" id="SNAA01000002">
    <property type="protein sequence ID" value="TDL83589.1"/>
    <property type="molecule type" value="Genomic_DNA"/>
</dbReference>
<dbReference type="RefSeq" id="WP_133395542.1">
    <property type="nucleotide sequence ID" value="NZ_SNAA01000002.1"/>
</dbReference>
<evidence type="ECO:0000313" key="10">
    <source>
        <dbReference type="EMBL" id="TDL83589.1"/>
    </source>
</evidence>
<dbReference type="Gene3D" id="3.30.240.20">
    <property type="entry name" value="bsu07140 like domains"/>
    <property type="match status" value="1"/>
</dbReference>
<keyword evidence="4 7" id="KW-0812">Transmembrane</keyword>
<reference evidence="10 11" key="1">
    <citation type="submission" date="2019-03" db="EMBL/GenBank/DDBJ databases">
        <title>Primorskyibacter sp. SS33 isolated from sediments.</title>
        <authorList>
            <person name="Xunke S."/>
        </authorList>
    </citation>
    <scope>NUCLEOTIDE SEQUENCE [LARGE SCALE GENOMIC DNA]</scope>
    <source>
        <strain evidence="10 11">SS33</strain>
    </source>
</reference>
<feature type="transmembrane region" description="Helical" evidence="7">
    <location>
        <begin position="43"/>
        <end position="64"/>
    </location>
</feature>
<comment type="subcellular location">
    <subcellularLocation>
        <location evidence="1">Cell membrane</location>
        <topology evidence="1">Multi-pass membrane protein</topology>
    </subcellularLocation>
</comment>
<name>A0A4V3BAP3_9RHOB</name>
<dbReference type="GO" id="GO:0005886">
    <property type="term" value="C:plasma membrane"/>
    <property type="evidence" value="ECO:0007669"/>
    <property type="project" value="UniProtKB-SubCell"/>
</dbReference>
<feature type="domain" description="YetF C-terminal" evidence="8">
    <location>
        <begin position="89"/>
        <end position="158"/>
    </location>
</feature>
<protein>
    <submittedName>
        <fullName evidence="10">DUF421 domain-containing protein</fullName>
    </submittedName>
</protein>
<dbReference type="Pfam" id="PF20730">
    <property type="entry name" value="YetF_N"/>
    <property type="match status" value="1"/>
</dbReference>
<dbReference type="PANTHER" id="PTHR34582:SF6">
    <property type="entry name" value="UPF0702 TRANSMEMBRANE PROTEIN YCAP"/>
    <property type="match status" value="1"/>
</dbReference>
<evidence type="ECO:0000256" key="3">
    <source>
        <dbReference type="ARBA" id="ARBA00022475"/>
    </source>
</evidence>
<gene>
    <name evidence="10" type="ORF">E2L08_02785</name>
</gene>
<evidence type="ECO:0000256" key="7">
    <source>
        <dbReference type="SAM" id="Phobius"/>
    </source>
</evidence>
<feature type="domain" description="YetF-like N-terminal transmembrane" evidence="9">
    <location>
        <begin position="19"/>
        <end position="83"/>
    </location>
</feature>
<dbReference type="Proteomes" id="UP000295701">
    <property type="component" value="Unassembled WGS sequence"/>
</dbReference>
<comment type="similarity">
    <text evidence="2">Belongs to the UPF0702 family.</text>
</comment>
<keyword evidence="11" id="KW-1185">Reference proteome</keyword>
<evidence type="ECO:0000256" key="5">
    <source>
        <dbReference type="ARBA" id="ARBA00022989"/>
    </source>
</evidence>
<dbReference type="Pfam" id="PF04239">
    <property type="entry name" value="DUF421"/>
    <property type="match status" value="1"/>
</dbReference>
<dbReference type="AlphaFoldDB" id="A0A4V3BAP3"/>